<evidence type="ECO:0000313" key="2">
    <source>
        <dbReference type="EMBL" id="QBZ81018.1"/>
    </source>
</evidence>
<feature type="compositionally biased region" description="Basic and acidic residues" evidence="1">
    <location>
        <begin position="342"/>
        <end position="355"/>
    </location>
</feature>
<feature type="region of interest" description="Disordered" evidence="1">
    <location>
        <begin position="342"/>
        <end position="361"/>
    </location>
</feature>
<evidence type="ECO:0000256" key="1">
    <source>
        <dbReference type="SAM" id="MobiDB-lite"/>
    </source>
</evidence>
<dbReference type="Proteomes" id="UP001237152">
    <property type="component" value="Segment"/>
</dbReference>
<accession>A0A4D6EHP6</accession>
<organism evidence="2 3">
    <name type="scientific">Pandoravirus celtis</name>
    <dbReference type="NCBI Taxonomy" id="2568002"/>
    <lineage>
        <taxon>Viruses</taxon>
        <taxon>Pandoravirus</taxon>
    </lineage>
</organism>
<proteinExistence type="predicted"/>
<reference evidence="2" key="1">
    <citation type="journal article" date="2019" name="Front. Microbiol.">
        <title>Pandoravirus Celtis Illustrates the Microevolution Processes at Work in the Giant Pandoraviridae Genomes.</title>
        <authorList>
            <person name="Legendre M."/>
            <person name="Alempic J.M."/>
            <person name="Philippe N."/>
            <person name="Lartigue A."/>
            <person name="Jeudy S."/>
            <person name="Poirot O."/>
            <person name="Ta N.T."/>
            <person name="Nin S."/>
            <person name="Coute Y."/>
            <person name="Abergel C."/>
            <person name="Claverie J.M."/>
        </authorList>
    </citation>
    <scope>NUCLEOTIDE SEQUENCE</scope>
</reference>
<gene>
    <name evidence="2" type="ORF">pclt_cds_423</name>
</gene>
<feature type="region of interest" description="Disordered" evidence="1">
    <location>
        <begin position="1"/>
        <end position="31"/>
    </location>
</feature>
<protein>
    <submittedName>
        <fullName evidence="2">Uncharacterized protein</fullName>
    </submittedName>
</protein>
<evidence type="ECO:0000313" key="3">
    <source>
        <dbReference type="Proteomes" id="UP001237152"/>
    </source>
</evidence>
<sequence>MAKQPNQTEAIRHQKDDVAHRAGMSDQARWQGDHPESLVALCCRAVERDGYGPCAASALGERHRWMEVRVEALGPLARAWPRLGRPAAWDLTWYRPECADLLGQVHAIDRTDAQIFPARNRGTMRDWIYAHADGRAAVRLPDAHPYTETLLRREVDAHRYSPPVQGGHGGWTVPHACSLSIPARLVLPDDVACLVQRLGGPRQNPKTTVASIGFVEQPYPLMTHRPSILGDTLSWPPACGMPVAPAYPFDHVVVARWRRGGMHGLVCVNANPDAAAADYGLVCSIYLGAETAYVPHRASLGDLMRAFEATRSTSPRRPPGTCDDAMKVDRFEGCAIAIHNDHGTDDGQHAGDQPHHCGSNASAATNVTAMHERTNPIVAAVDDDDDDDDKTDDFFLWLMRRQSRPYTSPSGAVAPTHT</sequence>
<feature type="compositionally biased region" description="Basic and acidic residues" evidence="1">
    <location>
        <begin position="10"/>
        <end position="20"/>
    </location>
</feature>
<name>A0A4D6EHP6_9VIRU</name>
<dbReference type="EMBL" id="MK174290">
    <property type="protein sequence ID" value="QBZ81018.1"/>
    <property type="molecule type" value="Genomic_DNA"/>
</dbReference>